<dbReference type="EMBL" id="HBHK01020450">
    <property type="protein sequence ID" value="CAD9696786.1"/>
    <property type="molecule type" value="Transcribed_RNA"/>
</dbReference>
<organism evidence="1">
    <name type="scientific">Mucochytrium quahogii</name>
    <dbReference type="NCBI Taxonomy" id="96639"/>
    <lineage>
        <taxon>Eukaryota</taxon>
        <taxon>Sar</taxon>
        <taxon>Stramenopiles</taxon>
        <taxon>Bigyra</taxon>
        <taxon>Labyrinthulomycetes</taxon>
        <taxon>Thraustochytrida</taxon>
        <taxon>Thraustochytriidae</taxon>
        <taxon>Mucochytrium</taxon>
    </lineage>
</organism>
<dbReference type="AlphaFoldDB" id="A0A7S2SDA5"/>
<gene>
    <name evidence="1" type="ORF">QSP1433_LOCUS12973</name>
</gene>
<reference evidence="1" key="1">
    <citation type="submission" date="2021-01" db="EMBL/GenBank/DDBJ databases">
        <authorList>
            <person name="Corre E."/>
            <person name="Pelletier E."/>
            <person name="Niang G."/>
            <person name="Scheremetjew M."/>
            <person name="Finn R."/>
            <person name="Kale V."/>
            <person name="Holt S."/>
            <person name="Cochrane G."/>
            <person name="Meng A."/>
            <person name="Brown T."/>
            <person name="Cohen L."/>
        </authorList>
    </citation>
    <scope>NUCLEOTIDE SEQUENCE</scope>
    <source>
        <strain evidence="1">NY070348D</strain>
    </source>
</reference>
<sequence>MAQTLRPILLIVFLLLLGRLIIQIAFIKSAKSANASVRISVQRTPTKHAEITGMGDGNAAFTVLVSWPSLPSLAREVEGSVLMDLEGDGERTGRAIIVFNYDPINGANGLWLRPTGRLGIERKWPGVMAMVEEINGTLATGARIVGAFPTRWFLLIPSGLRQFSKDVEHKCFIGSSTCLVTSQGLEALTSTIQLFKQWRFENPGDWNPKLVFGHMTWEPGQLEQEVSAGWFYPCQGFVDSFLTIGYLPMNIKNMSTNPAAQKCLHQARSVND</sequence>
<evidence type="ECO:0000313" key="1">
    <source>
        <dbReference type="EMBL" id="CAD9696786.1"/>
    </source>
</evidence>
<name>A0A7S2SDA5_9STRA</name>
<proteinExistence type="predicted"/>
<protein>
    <submittedName>
        <fullName evidence="1">Uncharacterized protein</fullName>
    </submittedName>
</protein>
<accession>A0A7S2SDA5</accession>